<reference evidence="2" key="1">
    <citation type="journal article" date="2018" name="Genome Biol.">
        <title>SKESA: strategic k-mer extension for scrupulous assemblies.</title>
        <authorList>
            <person name="Souvorov A."/>
            <person name="Agarwala R."/>
            <person name="Lipman D.J."/>
        </authorList>
    </citation>
    <scope>NUCLEOTIDE SEQUENCE</scope>
    <source>
        <strain evidence="2">MA.CK_00/00002125</strain>
    </source>
</reference>
<reference evidence="2" key="2">
    <citation type="submission" date="2020-02" db="EMBL/GenBank/DDBJ databases">
        <authorList>
            <consortium name="NCBI Pathogen Detection Project"/>
        </authorList>
    </citation>
    <scope>NUCLEOTIDE SEQUENCE</scope>
    <source>
        <strain evidence="2">MA.CK_00/00002125</strain>
    </source>
</reference>
<evidence type="ECO:0000313" key="2">
    <source>
        <dbReference type="EMBL" id="HAG0017457.1"/>
    </source>
</evidence>
<sequence length="190" mass="22129">MKNVRCRILFNGTEDRLMEEKRYLVVAIMKLCRGLGLRTDEAIHQGMPTVHIVFGNRVTSYLQVHIINRDRGREELIFAIKVWRDEKDSKNGRKKRMFTQLKGYYQGYFTRNVAVKGYSSHSMRYAWAVEAFNYWIASGLSRDESLYLIKQSMGYGNGRGRSLKILVSERIDQQLVDECLISKQVTDGTM</sequence>
<dbReference type="InterPro" id="IPR024456">
    <property type="entry name" value="Integrase_catalytic_putative"/>
</dbReference>
<accession>A0A756I4Q8</accession>
<comment type="caution">
    <text evidence="2">The sequence shown here is derived from an EMBL/GenBank/DDBJ whole genome shotgun (WGS) entry which is preliminary data.</text>
</comment>
<feature type="domain" description="Integrase catalytic" evidence="1">
    <location>
        <begin position="24"/>
        <end position="129"/>
    </location>
</feature>
<proteinExistence type="predicted"/>
<organism evidence="2">
    <name type="scientific">Salmonella enterica</name>
    <name type="common">Salmonella choleraesuis</name>
    <dbReference type="NCBI Taxonomy" id="28901"/>
    <lineage>
        <taxon>Bacteria</taxon>
        <taxon>Pseudomonadati</taxon>
        <taxon>Pseudomonadota</taxon>
        <taxon>Gammaproteobacteria</taxon>
        <taxon>Enterobacterales</taxon>
        <taxon>Enterobacteriaceae</taxon>
        <taxon>Salmonella</taxon>
    </lineage>
</organism>
<protein>
    <recommendedName>
        <fullName evidence="1">Integrase catalytic domain-containing protein</fullName>
    </recommendedName>
</protein>
<dbReference type="EMBL" id="DAAWYJ010000031">
    <property type="protein sequence ID" value="HAG0017457.1"/>
    <property type="molecule type" value="Genomic_DNA"/>
</dbReference>
<dbReference type="Pfam" id="PF12835">
    <property type="entry name" value="Integrase_1"/>
    <property type="match status" value="1"/>
</dbReference>
<dbReference type="AlphaFoldDB" id="A0A756I4Q8"/>
<evidence type="ECO:0000259" key="1">
    <source>
        <dbReference type="Pfam" id="PF12835"/>
    </source>
</evidence>
<name>A0A756I4Q8_SALER</name>
<gene>
    <name evidence="2" type="ORF">G8O67_004841</name>
</gene>